<keyword evidence="10" id="KW-1185">Reference proteome</keyword>
<comment type="similarity">
    <text evidence="2">Belongs to the SusD family.</text>
</comment>
<dbReference type="SUPFAM" id="SSF48452">
    <property type="entry name" value="TPR-like"/>
    <property type="match status" value="1"/>
</dbReference>
<evidence type="ECO:0000259" key="8">
    <source>
        <dbReference type="Pfam" id="PF14322"/>
    </source>
</evidence>
<sequence length="627" mass="70969">MKTIGYKIVLGLFLATGVSSCALDEWNPSTVDVETAYKYKDGYESLINYCYDGMYYFYGKIDGIGAMEMGTDLWINVANSESGFTLYNSDMNPDLGTLRVFWRGMYATVNYCNTAIYYADQVEGYESEEAKNAKVAEAYFLRGWANWHLVEQFGGVSLTTLPLTETGAVNNPVRSSEQDFYDLIISDLKFATENLPTKSDGERGRVTKKAAYAMLAKAYLQRTRLGDVQENARLALETAEELIDNQSEYGIALYQSDAEKSGFAKLWDGTNNKNNTEFLFLEAIDAIDGRNPENWNRGRTRQYYLMDTRTTGAPWGTQESETWTGRSNSRSFKPTKYLLTEVFEPVADPADTRFKESFFMEHYNSKWEDVTISQAMVNQYGKNPNLVGHVIKNTAAGDETLVRGGLSTWRMGVTNMVDDNDDGWLDGLSILTPNWVMSAADKRDLPFWIVDPSDQFQVDGKWVQPGSNAMATYTREIYPSLKKFSSWEYILDRQQWLGDVPIIRLGEVYLIAAEAALLANGDANKARGYVNEIRKRAAVTSRQTEMEVAVGDVTLDFILAERGRELAGEQTRWYDLKRMGKLTDTYLQATNPDILFFDESKHTVRPIPQSFLDAIANPQEFGQNPNY</sequence>
<keyword evidence="3 6" id="KW-0732">Signal</keyword>
<evidence type="ECO:0000256" key="4">
    <source>
        <dbReference type="ARBA" id="ARBA00023136"/>
    </source>
</evidence>
<keyword evidence="4" id="KW-0472">Membrane</keyword>
<dbReference type="EMBL" id="JACNYK010000001">
    <property type="protein sequence ID" value="MBD1424610.1"/>
    <property type="molecule type" value="Genomic_DNA"/>
</dbReference>
<evidence type="ECO:0000313" key="10">
    <source>
        <dbReference type="Proteomes" id="UP000606494"/>
    </source>
</evidence>
<dbReference type="InterPro" id="IPR012944">
    <property type="entry name" value="SusD_RagB_dom"/>
</dbReference>
<dbReference type="RefSeq" id="WP_190307737.1">
    <property type="nucleotide sequence ID" value="NZ_JACNYK010000001.1"/>
</dbReference>
<name>A0ABR7XZW8_9SPHI</name>
<feature type="domain" description="SusD-like N-terminal" evidence="8">
    <location>
        <begin position="78"/>
        <end position="220"/>
    </location>
</feature>
<accession>A0ABR7XZW8</accession>
<comment type="subcellular location">
    <subcellularLocation>
        <location evidence="1">Cell outer membrane</location>
    </subcellularLocation>
</comment>
<reference evidence="9 10" key="1">
    <citation type="submission" date="2020-08" db="EMBL/GenBank/DDBJ databases">
        <title>Sphingobacterium sp. DN00404 isolated from aquaculture water.</title>
        <authorList>
            <person name="Zhang M."/>
        </authorList>
    </citation>
    <scope>NUCLEOTIDE SEQUENCE [LARGE SCALE GENOMIC DNA]</scope>
    <source>
        <strain evidence="9 10">KCTC 32294</strain>
    </source>
</reference>
<evidence type="ECO:0000256" key="2">
    <source>
        <dbReference type="ARBA" id="ARBA00006275"/>
    </source>
</evidence>
<protein>
    <submittedName>
        <fullName evidence="9">RagB/SusD family nutrient uptake outer membrane protein</fullName>
    </submittedName>
</protein>
<proteinExistence type="inferred from homology"/>
<evidence type="ECO:0000259" key="7">
    <source>
        <dbReference type="Pfam" id="PF07980"/>
    </source>
</evidence>
<feature type="signal peptide" evidence="6">
    <location>
        <begin position="1"/>
        <end position="22"/>
    </location>
</feature>
<evidence type="ECO:0000256" key="6">
    <source>
        <dbReference type="SAM" id="SignalP"/>
    </source>
</evidence>
<dbReference type="PROSITE" id="PS51257">
    <property type="entry name" value="PROKAR_LIPOPROTEIN"/>
    <property type="match status" value="1"/>
</dbReference>
<feature type="domain" description="RagB/SusD" evidence="7">
    <location>
        <begin position="361"/>
        <end position="627"/>
    </location>
</feature>
<dbReference type="InterPro" id="IPR033985">
    <property type="entry name" value="SusD-like_N"/>
</dbReference>
<evidence type="ECO:0000313" key="9">
    <source>
        <dbReference type="EMBL" id="MBD1424610.1"/>
    </source>
</evidence>
<dbReference type="InterPro" id="IPR011990">
    <property type="entry name" value="TPR-like_helical_dom_sf"/>
</dbReference>
<comment type="caution">
    <text evidence="9">The sequence shown here is derived from an EMBL/GenBank/DDBJ whole genome shotgun (WGS) entry which is preliminary data.</text>
</comment>
<feature type="chain" id="PRO_5046109006" evidence="6">
    <location>
        <begin position="23"/>
        <end position="627"/>
    </location>
</feature>
<keyword evidence="5" id="KW-0998">Cell outer membrane</keyword>
<evidence type="ECO:0000256" key="5">
    <source>
        <dbReference type="ARBA" id="ARBA00023237"/>
    </source>
</evidence>
<dbReference type="Proteomes" id="UP000606494">
    <property type="component" value="Unassembled WGS sequence"/>
</dbReference>
<dbReference type="Pfam" id="PF14322">
    <property type="entry name" value="SusD-like_3"/>
    <property type="match status" value="1"/>
</dbReference>
<dbReference type="Gene3D" id="1.25.40.390">
    <property type="match status" value="1"/>
</dbReference>
<evidence type="ECO:0000256" key="3">
    <source>
        <dbReference type="ARBA" id="ARBA00022729"/>
    </source>
</evidence>
<gene>
    <name evidence="9" type="ORF">H8B17_03365</name>
</gene>
<organism evidence="9 10">
    <name type="scientific">Sphingobacterium arenae</name>
    <dbReference type="NCBI Taxonomy" id="1280598"/>
    <lineage>
        <taxon>Bacteria</taxon>
        <taxon>Pseudomonadati</taxon>
        <taxon>Bacteroidota</taxon>
        <taxon>Sphingobacteriia</taxon>
        <taxon>Sphingobacteriales</taxon>
        <taxon>Sphingobacteriaceae</taxon>
        <taxon>Sphingobacterium</taxon>
    </lineage>
</organism>
<evidence type="ECO:0000256" key="1">
    <source>
        <dbReference type="ARBA" id="ARBA00004442"/>
    </source>
</evidence>
<dbReference type="Pfam" id="PF07980">
    <property type="entry name" value="SusD_RagB"/>
    <property type="match status" value="1"/>
</dbReference>